<gene>
    <name evidence="2" type="ORF">PACLA_8A077474</name>
</gene>
<evidence type="ECO:0000313" key="2">
    <source>
        <dbReference type="EMBL" id="CAB4011037.1"/>
    </source>
</evidence>
<protein>
    <recommendedName>
        <fullName evidence="1">Reverse transcriptase domain-containing protein</fullName>
    </recommendedName>
</protein>
<comment type="caution">
    <text evidence="2">The sequence shown here is derived from an EMBL/GenBank/DDBJ whole genome shotgun (WGS) entry which is preliminary data.</text>
</comment>
<proteinExistence type="predicted"/>
<name>A0A7D9EJI1_PARCT</name>
<evidence type="ECO:0000259" key="1">
    <source>
        <dbReference type="Pfam" id="PF00078"/>
    </source>
</evidence>
<feature type="domain" description="Reverse transcriptase" evidence="1">
    <location>
        <begin position="9"/>
        <end position="120"/>
    </location>
</feature>
<dbReference type="AlphaFoldDB" id="A0A7D9EJI1"/>
<keyword evidence="3" id="KW-1185">Reference proteome</keyword>
<dbReference type="OrthoDB" id="6762797at2759"/>
<reference evidence="2" key="1">
    <citation type="submission" date="2020-04" db="EMBL/GenBank/DDBJ databases">
        <authorList>
            <person name="Alioto T."/>
            <person name="Alioto T."/>
            <person name="Gomez Garrido J."/>
        </authorList>
    </citation>
    <scope>NUCLEOTIDE SEQUENCE</scope>
    <source>
        <strain evidence="2">A484AB</strain>
    </source>
</reference>
<dbReference type="Pfam" id="PF00078">
    <property type="entry name" value="RVT_1"/>
    <property type="match status" value="1"/>
</dbReference>
<accession>A0A7D9EJI1</accession>
<organism evidence="2 3">
    <name type="scientific">Paramuricea clavata</name>
    <name type="common">Red gorgonian</name>
    <name type="synonym">Violescent sea-whip</name>
    <dbReference type="NCBI Taxonomy" id="317549"/>
    <lineage>
        <taxon>Eukaryota</taxon>
        <taxon>Metazoa</taxon>
        <taxon>Cnidaria</taxon>
        <taxon>Anthozoa</taxon>
        <taxon>Octocorallia</taxon>
        <taxon>Malacalcyonacea</taxon>
        <taxon>Plexauridae</taxon>
        <taxon>Paramuricea</taxon>
    </lineage>
</organism>
<dbReference type="InterPro" id="IPR000477">
    <property type="entry name" value="RT_dom"/>
</dbReference>
<dbReference type="EMBL" id="CACRXK020007008">
    <property type="protein sequence ID" value="CAB4011037.1"/>
    <property type="molecule type" value="Genomic_DNA"/>
</dbReference>
<evidence type="ECO:0000313" key="3">
    <source>
        <dbReference type="Proteomes" id="UP001152795"/>
    </source>
</evidence>
<sequence>MADFLGNNTIFNPNNSAYRRGHSTTTTMLAIRDDILRAMKRGEVTIAVLADFSKAFDTVAYQIVLSKLHRLGFSNTSLKWLISYLTDRKQYVQVDDRSSERVGVTFGVPQGSILGPVKFIRQ</sequence>
<dbReference type="Proteomes" id="UP001152795">
    <property type="component" value="Unassembled WGS sequence"/>
</dbReference>
<dbReference type="PANTHER" id="PTHR33332">
    <property type="entry name" value="REVERSE TRANSCRIPTASE DOMAIN-CONTAINING PROTEIN"/>
    <property type="match status" value="1"/>
</dbReference>